<evidence type="ECO:0000313" key="2">
    <source>
        <dbReference type="EMBL" id="KKL66446.1"/>
    </source>
</evidence>
<reference evidence="2" key="1">
    <citation type="journal article" date="2015" name="Nature">
        <title>Complex archaea that bridge the gap between prokaryotes and eukaryotes.</title>
        <authorList>
            <person name="Spang A."/>
            <person name="Saw J.H."/>
            <person name="Jorgensen S.L."/>
            <person name="Zaremba-Niedzwiedzka K."/>
            <person name="Martijn J."/>
            <person name="Lind A.E."/>
            <person name="van Eijk R."/>
            <person name="Schleper C."/>
            <person name="Guy L."/>
            <person name="Ettema T.J."/>
        </authorList>
    </citation>
    <scope>NUCLEOTIDE SEQUENCE</scope>
</reference>
<name>A0A0F9EJJ9_9ZZZZ</name>
<dbReference type="EMBL" id="LAZR01027199">
    <property type="protein sequence ID" value="KKL66446.1"/>
    <property type="molecule type" value="Genomic_DNA"/>
</dbReference>
<proteinExistence type="predicted"/>
<feature type="region of interest" description="Disordered" evidence="1">
    <location>
        <begin position="110"/>
        <end position="129"/>
    </location>
</feature>
<accession>A0A0F9EJJ9</accession>
<feature type="non-terminal residue" evidence="2">
    <location>
        <position position="1"/>
    </location>
</feature>
<gene>
    <name evidence="2" type="ORF">LCGC14_2144900</name>
</gene>
<protein>
    <submittedName>
        <fullName evidence="2">Uncharacterized protein</fullName>
    </submittedName>
</protein>
<evidence type="ECO:0000256" key="1">
    <source>
        <dbReference type="SAM" id="MobiDB-lite"/>
    </source>
</evidence>
<feature type="compositionally biased region" description="Basic and acidic residues" evidence="1">
    <location>
        <begin position="119"/>
        <end position="129"/>
    </location>
</feature>
<organism evidence="2">
    <name type="scientific">marine sediment metagenome</name>
    <dbReference type="NCBI Taxonomy" id="412755"/>
    <lineage>
        <taxon>unclassified sequences</taxon>
        <taxon>metagenomes</taxon>
        <taxon>ecological metagenomes</taxon>
    </lineage>
</organism>
<sequence>VREGWDMLVLSMIQYPRVKGKDPVLDRFYVNVVVGIPDFAIGEVHIAPESLSPGQQATITGAWENAGEGRYYSYTGVEVYRLAGPPGAAPKLPDDTDLVWAGALAGNAGPGETVQGEFTNDRPDDPYPERWRPTDPGTYLLAFTAGGDQILPEVEGGLSNAVFAGVEVGTPDIADVQNWEELIHELTANRGLLEIHLSVDDGALDGLSQSFLTTGRWPDAEGYEEFRAIVAMRRVTSFDFATSVVTRLIEGDLAKATQMLDAYSGYMKAREEQIGDEVIYDFFNTFQDATPFSDGDPASLKRGVTGNVASVVHAYFAHQYVSQQRGQPDARFQDYALGLLFGGEHSVGLLGRQVDDPGSGLYGLFLARPPSYFSNGEYANVENNLRVYDALGMALAVVRDRSYMPPLDIARRRRLEEAYADLRGALRRALVDTPVTEYSEGVDAQGPMANQLDAQDLYTLGGIFLLGEGEIDKALEALALLDARFVCRHPPGSEDGHRWDISQLDYPPLVGDVGVSFFAGIDQAGDLGVGRLDFEDPAVISSQVEATLDYMLFVDRLTAYLQGDPAAQARLAARFDLMAHSLVQLYNDSSDKGLMPNSSRAIPNLFSAFDAALPTDEANLIELGREGKDPDHIYRGFRPGPSSDALVTHSAIAD</sequence>
<comment type="caution">
    <text evidence="2">The sequence shown here is derived from an EMBL/GenBank/DDBJ whole genome shotgun (WGS) entry which is preliminary data.</text>
</comment>
<feature type="non-terminal residue" evidence="2">
    <location>
        <position position="654"/>
    </location>
</feature>
<dbReference type="AlphaFoldDB" id="A0A0F9EJJ9"/>